<dbReference type="Gramene" id="PUZ77673">
    <property type="protein sequence ID" value="PUZ77673"/>
    <property type="gene ID" value="GQ55_1G392000"/>
</dbReference>
<sequence>MPSGLCRLFSISSNPPISPRLFPRHPPCFVFLPNGSAKKACRLFVVMENSLCACYLLFGLV</sequence>
<gene>
    <name evidence="1" type="ORF">GQ55_1G392000</name>
</gene>
<proteinExistence type="predicted"/>
<evidence type="ECO:0000313" key="2">
    <source>
        <dbReference type="Proteomes" id="UP000244336"/>
    </source>
</evidence>
<name>A0A2T7FC60_9POAL</name>
<evidence type="ECO:0000313" key="1">
    <source>
        <dbReference type="EMBL" id="PUZ77673.1"/>
    </source>
</evidence>
<protein>
    <submittedName>
        <fullName evidence="1">Uncharacterized protein</fullName>
    </submittedName>
</protein>
<dbReference type="AlphaFoldDB" id="A0A2T7FC60"/>
<accession>A0A2T7FC60</accession>
<dbReference type="Proteomes" id="UP000244336">
    <property type="component" value="Chromosome 1"/>
</dbReference>
<keyword evidence="2" id="KW-1185">Reference proteome</keyword>
<dbReference type="EMBL" id="CM009749">
    <property type="protein sequence ID" value="PUZ77673.1"/>
    <property type="molecule type" value="Genomic_DNA"/>
</dbReference>
<reference evidence="1 2" key="1">
    <citation type="submission" date="2018-04" db="EMBL/GenBank/DDBJ databases">
        <title>WGS assembly of Panicum hallii var. hallii HAL2.</title>
        <authorList>
            <person name="Lovell J."/>
            <person name="Jenkins J."/>
            <person name="Lowry D."/>
            <person name="Mamidi S."/>
            <person name="Sreedasyam A."/>
            <person name="Weng X."/>
            <person name="Barry K."/>
            <person name="Bonette J."/>
            <person name="Campitelli B."/>
            <person name="Daum C."/>
            <person name="Gordon S."/>
            <person name="Gould B."/>
            <person name="Lipzen A."/>
            <person name="MacQueen A."/>
            <person name="Palacio-Mejia J."/>
            <person name="Plott C."/>
            <person name="Shakirov E."/>
            <person name="Shu S."/>
            <person name="Yoshinaga Y."/>
            <person name="Zane M."/>
            <person name="Rokhsar D."/>
            <person name="Grimwood J."/>
            <person name="Schmutz J."/>
            <person name="Juenger T."/>
        </authorList>
    </citation>
    <scope>NUCLEOTIDE SEQUENCE [LARGE SCALE GENOMIC DNA]</scope>
    <source>
        <strain evidence="2">cv. HAL2</strain>
    </source>
</reference>
<organism evidence="1 2">
    <name type="scientific">Panicum hallii var. hallii</name>
    <dbReference type="NCBI Taxonomy" id="1504633"/>
    <lineage>
        <taxon>Eukaryota</taxon>
        <taxon>Viridiplantae</taxon>
        <taxon>Streptophyta</taxon>
        <taxon>Embryophyta</taxon>
        <taxon>Tracheophyta</taxon>
        <taxon>Spermatophyta</taxon>
        <taxon>Magnoliopsida</taxon>
        <taxon>Liliopsida</taxon>
        <taxon>Poales</taxon>
        <taxon>Poaceae</taxon>
        <taxon>PACMAD clade</taxon>
        <taxon>Panicoideae</taxon>
        <taxon>Panicodae</taxon>
        <taxon>Paniceae</taxon>
        <taxon>Panicinae</taxon>
        <taxon>Panicum</taxon>
        <taxon>Panicum sect. Panicum</taxon>
    </lineage>
</organism>